<keyword evidence="2" id="KW-1185">Reference proteome</keyword>
<sequence>MKKVAEVKALNDAYLVLCSEFLTADLWQVSEKKKPATFMKF</sequence>
<gene>
    <name evidence="1" type="ORF">LEP1GSC178_3666</name>
</gene>
<protein>
    <submittedName>
        <fullName evidence="1">Uncharacterized protein</fullName>
    </submittedName>
</protein>
<comment type="caution">
    <text evidence="1">The sequence shown here is derived from an EMBL/GenBank/DDBJ whole genome shotgun (WGS) entry which is preliminary data.</text>
</comment>
<evidence type="ECO:0000313" key="1">
    <source>
        <dbReference type="EMBL" id="EJZ43102.1"/>
    </source>
</evidence>
<evidence type="ECO:0000313" key="2">
    <source>
        <dbReference type="Proteomes" id="UP000018720"/>
    </source>
</evidence>
<name>A0ABP2RF49_9LEPT</name>
<organism evidence="1 2">
    <name type="scientific">Leptospira licerasiae str. MMD4847</name>
    <dbReference type="NCBI Taxonomy" id="1049971"/>
    <lineage>
        <taxon>Bacteria</taxon>
        <taxon>Pseudomonadati</taxon>
        <taxon>Spirochaetota</taxon>
        <taxon>Spirochaetia</taxon>
        <taxon>Leptospirales</taxon>
        <taxon>Leptospiraceae</taxon>
        <taxon>Leptospira</taxon>
    </lineage>
</organism>
<accession>A0ABP2RF49</accession>
<reference evidence="1 2" key="1">
    <citation type="submission" date="2012-08" db="EMBL/GenBank/DDBJ databases">
        <authorList>
            <person name="Harkins D.M."/>
            <person name="Durkin A.S."/>
            <person name="Selengut J.D."/>
            <person name="Sanka R."/>
            <person name="DePew J."/>
            <person name="Purushe J."/>
            <person name="Matthias M.A."/>
            <person name="Vinetz J.M."/>
            <person name="Sutton G.G."/>
            <person name="Nelson W.C."/>
            <person name="Fouts D.E."/>
        </authorList>
    </citation>
    <scope>NUCLEOTIDE SEQUENCE [LARGE SCALE GENOMIC DNA]</scope>
    <source>
        <strain evidence="1 2">MMD4847</strain>
    </source>
</reference>
<dbReference type="EMBL" id="AHOM02000004">
    <property type="protein sequence ID" value="EJZ43102.1"/>
    <property type="molecule type" value="Genomic_DNA"/>
</dbReference>
<proteinExistence type="predicted"/>
<dbReference type="Proteomes" id="UP000018720">
    <property type="component" value="Unassembled WGS sequence"/>
</dbReference>